<dbReference type="RefSeq" id="WP_193181342.1">
    <property type="nucleotide sequence ID" value="NZ_JACVXA010000015.1"/>
</dbReference>
<feature type="signal peptide" evidence="2">
    <location>
        <begin position="1"/>
        <end position="20"/>
    </location>
</feature>
<evidence type="ECO:0000313" key="6">
    <source>
        <dbReference type="Proteomes" id="UP000609121"/>
    </source>
</evidence>
<evidence type="ECO:0000256" key="2">
    <source>
        <dbReference type="SAM" id="SignalP"/>
    </source>
</evidence>
<reference evidence="5" key="1">
    <citation type="submission" date="2020-09" db="EMBL/GenBank/DDBJ databases">
        <title>A novel bacterium of genus Mangrovicoccus, isolated from South China Sea.</title>
        <authorList>
            <person name="Huang H."/>
            <person name="Mo K."/>
            <person name="Hu Y."/>
        </authorList>
    </citation>
    <scope>NUCLEOTIDE SEQUENCE</scope>
    <source>
        <strain evidence="5">HB182678</strain>
    </source>
</reference>
<sequence length="203" mass="21608">MFRSIIAVIFLFLTAFAAVAQQYALQPGDTLSVEVLEDPALNRNVLVLPDGRISFPFAGSVQAQGRTLAQVQANLTAALAPNFAAPPTVFVNLAQQNPAAAAAAAAGTDADDLIAVYFLGEVNSPGRLEIPEGTTLLQALAMGGGLTNFAATKRIQLRRTDTTGREIIYRFDYRAISRGAQITGATTMIDGDVLLVPQRRLFE</sequence>
<dbReference type="EMBL" id="JACVXA010000015">
    <property type="protein sequence ID" value="MBE3638048.1"/>
    <property type="molecule type" value="Genomic_DNA"/>
</dbReference>
<evidence type="ECO:0000313" key="5">
    <source>
        <dbReference type="EMBL" id="MBE3638048.1"/>
    </source>
</evidence>
<keyword evidence="1 2" id="KW-0732">Signal</keyword>
<dbReference type="PANTHER" id="PTHR33619:SF3">
    <property type="entry name" value="POLYSACCHARIDE EXPORT PROTEIN GFCE-RELATED"/>
    <property type="match status" value="1"/>
</dbReference>
<organism evidence="5 6">
    <name type="scientific">Mangrovicoccus algicola</name>
    <dbReference type="NCBI Taxonomy" id="2771008"/>
    <lineage>
        <taxon>Bacteria</taxon>
        <taxon>Pseudomonadati</taxon>
        <taxon>Pseudomonadota</taxon>
        <taxon>Alphaproteobacteria</taxon>
        <taxon>Rhodobacterales</taxon>
        <taxon>Paracoccaceae</taxon>
        <taxon>Mangrovicoccus</taxon>
    </lineage>
</organism>
<feature type="domain" description="Polysaccharide export protein N-terminal" evidence="3">
    <location>
        <begin position="18"/>
        <end position="93"/>
    </location>
</feature>
<feature type="domain" description="Soluble ligand binding" evidence="4">
    <location>
        <begin position="116"/>
        <end position="168"/>
    </location>
</feature>
<dbReference type="Gene3D" id="3.10.560.10">
    <property type="entry name" value="Outer membrane lipoprotein wza domain like"/>
    <property type="match status" value="1"/>
</dbReference>
<dbReference type="PANTHER" id="PTHR33619">
    <property type="entry name" value="POLYSACCHARIDE EXPORT PROTEIN GFCE-RELATED"/>
    <property type="match status" value="1"/>
</dbReference>
<dbReference type="GO" id="GO:0015159">
    <property type="term" value="F:polysaccharide transmembrane transporter activity"/>
    <property type="evidence" value="ECO:0007669"/>
    <property type="project" value="InterPro"/>
</dbReference>
<evidence type="ECO:0000259" key="4">
    <source>
        <dbReference type="Pfam" id="PF10531"/>
    </source>
</evidence>
<proteinExistence type="predicted"/>
<keyword evidence="6" id="KW-1185">Reference proteome</keyword>
<dbReference type="InterPro" id="IPR019554">
    <property type="entry name" value="Soluble_ligand-bd"/>
</dbReference>
<name>A0A8J6YYE5_9RHOB</name>
<dbReference type="InterPro" id="IPR049712">
    <property type="entry name" value="Poly_export"/>
</dbReference>
<dbReference type="Pfam" id="PF02563">
    <property type="entry name" value="Poly_export"/>
    <property type="match status" value="1"/>
</dbReference>
<dbReference type="Pfam" id="PF10531">
    <property type="entry name" value="SLBB"/>
    <property type="match status" value="1"/>
</dbReference>
<comment type="caution">
    <text evidence="5">The sequence shown here is derived from an EMBL/GenBank/DDBJ whole genome shotgun (WGS) entry which is preliminary data.</text>
</comment>
<evidence type="ECO:0000259" key="3">
    <source>
        <dbReference type="Pfam" id="PF02563"/>
    </source>
</evidence>
<dbReference type="AlphaFoldDB" id="A0A8J6YYE5"/>
<protein>
    <submittedName>
        <fullName evidence="5">Polysaccharide export protein</fullName>
    </submittedName>
</protein>
<dbReference type="Gene3D" id="3.30.1950.10">
    <property type="entry name" value="wza like domain"/>
    <property type="match status" value="1"/>
</dbReference>
<evidence type="ECO:0000256" key="1">
    <source>
        <dbReference type="ARBA" id="ARBA00022729"/>
    </source>
</evidence>
<feature type="chain" id="PRO_5035203822" evidence="2">
    <location>
        <begin position="21"/>
        <end position="203"/>
    </location>
</feature>
<gene>
    <name evidence="5" type="ORF">ICN82_07510</name>
</gene>
<accession>A0A8J6YYE5</accession>
<dbReference type="InterPro" id="IPR003715">
    <property type="entry name" value="Poly_export_N"/>
</dbReference>
<dbReference type="Proteomes" id="UP000609121">
    <property type="component" value="Unassembled WGS sequence"/>
</dbReference>